<evidence type="ECO:0000259" key="2">
    <source>
        <dbReference type="Pfam" id="PF02470"/>
    </source>
</evidence>
<gene>
    <name evidence="4" type="ORF">GCM10009710_04590</name>
</gene>
<reference evidence="5" key="1">
    <citation type="journal article" date="2019" name="Int. J. Syst. Evol. Microbiol.">
        <title>The Global Catalogue of Microorganisms (GCM) 10K type strain sequencing project: providing services to taxonomists for standard genome sequencing and annotation.</title>
        <authorList>
            <consortium name="The Broad Institute Genomics Platform"/>
            <consortium name="The Broad Institute Genome Sequencing Center for Infectious Disease"/>
            <person name="Wu L."/>
            <person name="Ma J."/>
        </authorList>
    </citation>
    <scope>NUCLEOTIDE SEQUENCE [LARGE SCALE GENOMIC DNA]</scope>
    <source>
        <strain evidence="5">JCM 13518</strain>
    </source>
</reference>
<keyword evidence="1" id="KW-0472">Membrane</keyword>
<evidence type="ECO:0008006" key="6">
    <source>
        <dbReference type="Google" id="ProtNLM"/>
    </source>
</evidence>
<organism evidence="4 5">
    <name type="scientific">Aeromicrobium alkaliterrae</name>
    <dbReference type="NCBI Taxonomy" id="302168"/>
    <lineage>
        <taxon>Bacteria</taxon>
        <taxon>Bacillati</taxon>
        <taxon>Actinomycetota</taxon>
        <taxon>Actinomycetes</taxon>
        <taxon>Propionibacteriales</taxon>
        <taxon>Nocardioidaceae</taxon>
        <taxon>Aeromicrobium</taxon>
    </lineage>
</organism>
<dbReference type="InterPro" id="IPR003399">
    <property type="entry name" value="Mce/MlaD"/>
</dbReference>
<feature type="transmembrane region" description="Helical" evidence="1">
    <location>
        <begin position="21"/>
        <end position="38"/>
    </location>
</feature>
<dbReference type="InterPro" id="IPR052336">
    <property type="entry name" value="MlaD_Phospholipid_Transporter"/>
</dbReference>
<dbReference type="PANTHER" id="PTHR33371">
    <property type="entry name" value="INTERMEMBRANE PHOSPHOLIPID TRANSPORT SYSTEM BINDING PROTEIN MLAD-RELATED"/>
    <property type="match status" value="1"/>
</dbReference>
<keyword evidence="1" id="KW-0812">Transmembrane</keyword>
<dbReference type="InterPro" id="IPR024516">
    <property type="entry name" value="Mce_C"/>
</dbReference>
<accession>A0ABP4VKS1</accession>
<dbReference type="NCBIfam" id="TIGR00996">
    <property type="entry name" value="Mtu_fam_mce"/>
    <property type="match status" value="1"/>
</dbReference>
<dbReference type="Proteomes" id="UP001501057">
    <property type="component" value="Unassembled WGS sequence"/>
</dbReference>
<keyword evidence="1" id="KW-1133">Transmembrane helix</keyword>
<sequence>MTAAYISRDLEQRQGTLVRRGLATVVVLALLVAGFLAVQSGTFSSRVDVAAQVDDVGGALAVGNDVKLRGAIIGRVTSIRANDGGVRLQLRLDPDEAGRLPAGVTARILPATVFGTSFVDLVPPERISGTLRSDAVIAQDPSSRTRELQDALDASFEILTAVEPARLSTTLGAFAQALDGRGESLGASLVTLDSYLTRLEPQLPQVGEDLRLLATNLATVAEIAPDLLDALESSFVTTQTVVDHQADLASVLTGGDDLVDEAHVLISDTQPAFVKAVTQSAPLVETMFDRREGFAQTFDSLVQLATIGATSFTDPDAGATSGGYLETTVEIVVNTDAPYTAADCAVFGPPAYRAAAASCGGATSSPASSPADDAALVAEIQGLLTQLESVADSDPNGIGDLLTRGFVDGGGGA</sequence>
<evidence type="ECO:0000313" key="4">
    <source>
        <dbReference type="EMBL" id="GAA1727014.1"/>
    </source>
</evidence>
<evidence type="ECO:0000259" key="3">
    <source>
        <dbReference type="Pfam" id="PF11887"/>
    </source>
</evidence>
<keyword evidence="5" id="KW-1185">Reference proteome</keyword>
<dbReference type="Pfam" id="PF02470">
    <property type="entry name" value="MlaD"/>
    <property type="match status" value="1"/>
</dbReference>
<proteinExistence type="predicted"/>
<protein>
    <recommendedName>
        <fullName evidence="6">MCE family protein</fullName>
    </recommendedName>
</protein>
<name>A0ABP4VKS1_9ACTN</name>
<comment type="caution">
    <text evidence="4">The sequence shown here is derived from an EMBL/GenBank/DDBJ whole genome shotgun (WGS) entry which is preliminary data.</text>
</comment>
<dbReference type="RefSeq" id="WP_344197308.1">
    <property type="nucleotide sequence ID" value="NZ_BAAAME010000002.1"/>
</dbReference>
<dbReference type="Pfam" id="PF11887">
    <property type="entry name" value="Mce4_CUP1"/>
    <property type="match status" value="1"/>
</dbReference>
<dbReference type="EMBL" id="BAAAME010000002">
    <property type="protein sequence ID" value="GAA1727014.1"/>
    <property type="molecule type" value="Genomic_DNA"/>
</dbReference>
<dbReference type="PANTHER" id="PTHR33371:SF19">
    <property type="entry name" value="MCE-FAMILY PROTEIN MCE4A"/>
    <property type="match status" value="1"/>
</dbReference>
<evidence type="ECO:0000256" key="1">
    <source>
        <dbReference type="SAM" id="Phobius"/>
    </source>
</evidence>
<dbReference type="InterPro" id="IPR005693">
    <property type="entry name" value="Mce"/>
</dbReference>
<feature type="domain" description="Mce/MlaD" evidence="2">
    <location>
        <begin position="48"/>
        <end position="124"/>
    </location>
</feature>
<feature type="domain" description="Mammalian cell entry C-terminal" evidence="3">
    <location>
        <begin position="130"/>
        <end position="310"/>
    </location>
</feature>
<evidence type="ECO:0000313" key="5">
    <source>
        <dbReference type="Proteomes" id="UP001501057"/>
    </source>
</evidence>